<name>A0A4T0VWY6_9PEZI</name>
<keyword evidence="3" id="KW-0274">FAD</keyword>
<dbReference type="PANTHER" id="PTHR11985">
    <property type="entry name" value="GLYCEROL-3-PHOSPHATE DEHYDROGENASE"/>
    <property type="match status" value="1"/>
</dbReference>
<evidence type="ECO:0000256" key="4">
    <source>
        <dbReference type="ARBA" id="ARBA00023002"/>
    </source>
</evidence>
<dbReference type="InterPro" id="IPR000447">
    <property type="entry name" value="G3P_DH_FAD-dep"/>
</dbReference>
<dbReference type="GO" id="GO:0005739">
    <property type="term" value="C:mitochondrion"/>
    <property type="evidence" value="ECO:0007669"/>
    <property type="project" value="TreeGrafter"/>
</dbReference>
<dbReference type="PANTHER" id="PTHR11985:SF15">
    <property type="entry name" value="GLYCEROL-3-PHOSPHATE DEHYDROGENASE, MITOCHONDRIAL"/>
    <property type="match status" value="1"/>
</dbReference>
<evidence type="ECO:0000313" key="6">
    <source>
        <dbReference type="Proteomes" id="UP000305883"/>
    </source>
</evidence>
<accession>A0A4T0VWY6</accession>
<organism evidence="5 6">
    <name type="scientific">Colletotrichum higginsianum</name>
    <dbReference type="NCBI Taxonomy" id="80884"/>
    <lineage>
        <taxon>Eukaryota</taxon>
        <taxon>Fungi</taxon>
        <taxon>Dikarya</taxon>
        <taxon>Ascomycota</taxon>
        <taxon>Pezizomycotina</taxon>
        <taxon>Sordariomycetes</taxon>
        <taxon>Hypocreomycetidae</taxon>
        <taxon>Glomerellales</taxon>
        <taxon>Glomerellaceae</taxon>
        <taxon>Colletotrichum</taxon>
        <taxon>Colletotrichum destructivum species complex</taxon>
    </lineage>
</organism>
<dbReference type="Proteomes" id="UP000305883">
    <property type="component" value="Unassembled WGS sequence"/>
</dbReference>
<dbReference type="GO" id="GO:0006072">
    <property type="term" value="P:glycerol-3-phosphate metabolic process"/>
    <property type="evidence" value="ECO:0007669"/>
    <property type="project" value="InterPro"/>
</dbReference>
<keyword evidence="2" id="KW-0285">Flavoprotein</keyword>
<dbReference type="InterPro" id="IPR036188">
    <property type="entry name" value="FAD/NAD-bd_sf"/>
</dbReference>
<gene>
    <name evidence="5" type="ORF">CH35J_006788</name>
</gene>
<proteinExistence type="predicted"/>
<dbReference type="AlphaFoldDB" id="A0A4T0VWY6"/>
<dbReference type="EC" id="1.1.5.3" evidence="1"/>
<evidence type="ECO:0000313" key="5">
    <source>
        <dbReference type="EMBL" id="TIC97159.1"/>
    </source>
</evidence>
<comment type="caution">
    <text evidence="5">The sequence shown here is derived from an EMBL/GenBank/DDBJ whole genome shotgun (WGS) entry which is preliminary data.</text>
</comment>
<dbReference type="GO" id="GO:0004368">
    <property type="term" value="F:glycerol-3-phosphate dehydrogenase (quinone) activity"/>
    <property type="evidence" value="ECO:0007669"/>
    <property type="project" value="UniProtKB-EC"/>
</dbReference>
<dbReference type="OrthoDB" id="264015at2759"/>
<evidence type="ECO:0000256" key="1">
    <source>
        <dbReference type="ARBA" id="ARBA00013029"/>
    </source>
</evidence>
<evidence type="ECO:0000256" key="2">
    <source>
        <dbReference type="ARBA" id="ARBA00022630"/>
    </source>
</evidence>
<dbReference type="Gene3D" id="3.50.50.60">
    <property type="entry name" value="FAD/NAD(P)-binding domain"/>
    <property type="match status" value="1"/>
</dbReference>
<reference evidence="5 6" key="1">
    <citation type="journal article" date="2019" name="Genome Biol. Evol.">
        <title>Genomic Plasticity Mediated by Transposable Elements in the Plant Pathogenic Fungus Colletotrichum higginsianum.</title>
        <authorList>
            <person name="Tsushima A."/>
            <person name="Gan P."/>
            <person name="Kumakura N."/>
            <person name="Narusaka M."/>
            <person name="Takano Y."/>
            <person name="Narusaka Y."/>
            <person name="Shirasu K."/>
        </authorList>
    </citation>
    <scope>NUCLEOTIDE SEQUENCE [LARGE SCALE GENOMIC DNA]</scope>
    <source>
        <strain evidence="5 6">MAFF305635-RFP</strain>
    </source>
</reference>
<protein>
    <recommendedName>
        <fullName evidence="1">glycerol-3-phosphate dehydrogenase</fullName>
        <ecNumber evidence="1">1.1.5.3</ecNumber>
    </recommendedName>
</protein>
<evidence type="ECO:0000256" key="3">
    <source>
        <dbReference type="ARBA" id="ARBA00022827"/>
    </source>
</evidence>
<dbReference type="Gene3D" id="3.30.9.10">
    <property type="entry name" value="D-Amino Acid Oxidase, subunit A, domain 2"/>
    <property type="match status" value="1"/>
</dbReference>
<keyword evidence="4" id="KW-0560">Oxidoreductase</keyword>
<sequence>MRSKTLEAFPVLKRSDLAGAHNDFRITVSIGVTAALHGASVDMGSARDRQTPPPHEIRIRAKFIINCTGPFTDSLRKMDDHNCKTIVAPVSRVYAILPGQHGPRRPLHVRRPRHLLPTVAGQNHRWHHQRARVHHAESAARRKVDWMDPKLVRNHLVDNYGDRAWSVAILCRPTDKRGERPSFEAQTLLEALPKVMDIVTRELK</sequence>
<dbReference type="EMBL" id="MWPZ01000005">
    <property type="protein sequence ID" value="TIC97159.1"/>
    <property type="molecule type" value="Genomic_DNA"/>
</dbReference>